<feature type="chain" id="PRO_5045988784" evidence="1">
    <location>
        <begin position="19"/>
        <end position="126"/>
    </location>
</feature>
<organism evidence="2 3">
    <name type="scientific">Phlyctema vagabunda</name>
    <dbReference type="NCBI Taxonomy" id="108571"/>
    <lineage>
        <taxon>Eukaryota</taxon>
        <taxon>Fungi</taxon>
        <taxon>Dikarya</taxon>
        <taxon>Ascomycota</taxon>
        <taxon>Pezizomycotina</taxon>
        <taxon>Leotiomycetes</taxon>
        <taxon>Helotiales</taxon>
        <taxon>Dermateaceae</taxon>
        <taxon>Phlyctema</taxon>
    </lineage>
</organism>
<keyword evidence="1" id="KW-0732">Signal</keyword>
<evidence type="ECO:0000313" key="3">
    <source>
        <dbReference type="Proteomes" id="UP001629113"/>
    </source>
</evidence>
<proteinExistence type="predicted"/>
<protein>
    <submittedName>
        <fullName evidence="2">Uncharacterized protein</fullName>
    </submittedName>
</protein>
<accession>A0ABR4PPM8</accession>
<dbReference type="Proteomes" id="UP001629113">
    <property type="component" value="Unassembled WGS sequence"/>
</dbReference>
<dbReference type="EMBL" id="JBFCZG010000002">
    <property type="protein sequence ID" value="KAL3425309.1"/>
    <property type="molecule type" value="Genomic_DNA"/>
</dbReference>
<evidence type="ECO:0000256" key="1">
    <source>
        <dbReference type="SAM" id="SignalP"/>
    </source>
</evidence>
<dbReference type="PROSITE" id="PS51257">
    <property type="entry name" value="PROKAR_LIPOPROTEIN"/>
    <property type="match status" value="1"/>
</dbReference>
<evidence type="ECO:0000313" key="2">
    <source>
        <dbReference type="EMBL" id="KAL3425309.1"/>
    </source>
</evidence>
<reference evidence="2 3" key="1">
    <citation type="submission" date="2024-06" db="EMBL/GenBank/DDBJ databases">
        <title>Complete genome of Phlyctema vagabunda strain 19-DSS-EL-015.</title>
        <authorList>
            <person name="Fiorenzani C."/>
        </authorList>
    </citation>
    <scope>NUCLEOTIDE SEQUENCE [LARGE SCALE GENOMIC DNA]</scope>
    <source>
        <strain evidence="2 3">19-DSS-EL-015</strain>
    </source>
</reference>
<name>A0ABR4PPM8_9HELO</name>
<gene>
    <name evidence="2" type="ORF">PVAG01_02100</name>
</gene>
<comment type="caution">
    <text evidence="2">The sequence shown here is derived from an EMBL/GenBank/DDBJ whole genome shotgun (WGS) entry which is preliminary data.</text>
</comment>
<sequence>MRLTYLTPLLALPGLSQACLGFDGLLYPFETGVFTLFAYVDSNTEATCGNVGGQDGRGTSSATGPWSADCLPGISLTIAAGAVSGTYTNATGTYVRGLILSNPDFLTNGQQTSFISTPNDCINPTS</sequence>
<feature type="signal peptide" evidence="1">
    <location>
        <begin position="1"/>
        <end position="18"/>
    </location>
</feature>
<keyword evidence="3" id="KW-1185">Reference proteome</keyword>